<keyword evidence="2" id="KW-1185">Reference proteome</keyword>
<evidence type="ECO:0000313" key="2">
    <source>
        <dbReference type="Proteomes" id="UP000275078"/>
    </source>
</evidence>
<reference evidence="1 2" key="1">
    <citation type="journal article" date="2018" name="Nat. Ecol. Evol.">
        <title>Pezizomycetes genomes reveal the molecular basis of ectomycorrhizal truffle lifestyle.</title>
        <authorList>
            <person name="Murat C."/>
            <person name="Payen T."/>
            <person name="Noel B."/>
            <person name="Kuo A."/>
            <person name="Morin E."/>
            <person name="Chen J."/>
            <person name="Kohler A."/>
            <person name="Krizsan K."/>
            <person name="Balestrini R."/>
            <person name="Da Silva C."/>
            <person name="Montanini B."/>
            <person name="Hainaut M."/>
            <person name="Levati E."/>
            <person name="Barry K.W."/>
            <person name="Belfiori B."/>
            <person name="Cichocki N."/>
            <person name="Clum A."/>
            <person name="Dockter R.B."/>
            <person name="Fauchery L."/>
            <person name="Guy J."/>
            <person name="Iotti M."/>
            <person name="Le Tacon F."/>
            <person name="Lindquist E.A."/>
            <person name="Lipzen A."/>
            <person name="Malagnac F."/>
            <person name="Mello A."/>
            <person name="Molinier V."/>
            <person name="Miyauchi S."/>
            <person name="Poulain J."/>
            <person name="Riccioni C."/>
            <person name="Rubini A."/>
            <person name="Sitrit Y."/>
            <person name="Splivallo R."/>
            <person name="Traeger S."/>
            <person name="Wang M."/>
            <person name="Zifcakova L."/>
            <person name="Wipf D."/>
            <person name="Zambonelli A."/>
            <person name="Paolocci F."/>
            <person name="Nowrousian M."/>
            <person name="Ottonello S."/>
            <person name="Baldrian P."/>
            <person name="Spatafora J.W."/>
            <person name="Henrissat B."/>
            <person name="Nagy L.G."/>
            <person name="Aury J.M."/>
            <person name="Wincker P."/>
            <person name="Grigoriev I.V."/>
            <person name="Bonfante P."/>
            <person name="Martin F.M."/>
        </authorList>
    </citation>
    <scope>NUCLEOTIDE SEQUENCE [LARGE SCALE GENOMIC DNA]</scope>
    <source>
        <strain evidence="1 2">RN42</strain>
    </source>
</reference>
<organism evidence="1 2">
    <name type="scientific">Ascobolus immersus RN42</name>
    <dbReference type="NCBI Taxonomy" id="1160509"/>
    <lineage>
        <taxon>Eukaryota</taxon>
        <taxon>Fungi</taxon>
        <taxon>Dikarya</taxon>
        <taxon>Ascomycota</taxon>
        <taxon>Pezizomycotina</taxon>
        <taxon>Pezizomycetes</taxon>
        <taxon>Pezizales</taxon>
        <taxon>Ascobolaceae</taxon>
        <taxon>Ascobolus</taxon>
    </lineage>
</organism>
<evidence type="ECO:0000313" key="1">
    <source>
        <dbReference type="EMBL" id="RPA75341.1"/>
    </source>
</evidence>
<dbReference type="EMBL" id="ML119766">
    <property type="protein sequence ID" value="RPA75341.1"/>
    <property type="molecule type" value="Genomic_DNA"/>
</dbReference>
<gene>
    <name evidence="1" type="ORF">BJ508DRAFT_332230</name>
</gene>
<protein>
    <submittedName>
        <fullName evidence="1">Uncharacterized protein</fullName>
    </submittedName>
</protein>
<accession>A0A3N4HTM3</accession>
<dbReference type="Proteomes" id="UP000275078">
    <property type="component" value="Unassembled WGS sequence"/>
</dbReference>
<dbReference type="AlphaFoldDB" id="A0A3N4HTM3"/>
<sequence>MSDQSQLPDVPDEVWADQYVEKITKPVQDIIKAPYEDPHNPEPYTRYAFLPCVAFCRIYLKQLRRVDRFDGLAKGNLPPVSYLSEPLILKAFRTELSRSHPFAVRQAGMNAELTSDPNWNDWRKLIYSAWHDLEEAWATISQPEWVERFRDSVSSHQGGISFTNDRILLKHDSFPQNSNFSDPEMDSFYPIWNLLHKTLIESAFVDVMYIVATSGLQGPVNQESLEVVIAKYQTIMKHAETKFIDKEECLSWSDTTKTYYQKLMKELIGKAILEDSKLLSQSLGTVKQCKY</sequence>
<proteinExistence type="predicted"/>
<name>A0A3N4HTM3_ASCIM</name>